<comment type="cofactor">
    <cofactor evidence="8">
        <name>[4Fe-4S] cluster</name>
        <dbReference type="ChEBI" id="CHEBI:49883"/>
    </cofactor>
    <text evidence="8">Binds 1 [4Fe-4S] cluster. The cluster is coordinated with 3 cysteines and an exchangeable S-adenosyl-L-methionine.</text>
</comment>
<name>A0ABV1H7X8_9FIRM</name>
<dbReference type="EMBL" id="JBBMFS010000012">
    <property type="protein sequence ID" value="MEQ2555819.1"/>
    <property type="molecule type" value="Genomic_DNA"/>
</dbReference>
<feature type="binding site" evidence="8">
    <location>
        <begin position="18"/>
        <end position="20"/>
    </location>
    <ligand>
        <name>substrate</name>
    </ligand>
</feature>
<comment type="caution">
    <text evidence="10">The sequence shown here is derived from an EMBL/GenBank/DDBJ whole genome shotgun (WGS) entry which is preliminary data.</text>
</comment>
<evidence type="ECO:0000313" key="11">
    <source>
        <dbReference type="Proteomes" id="UP001546774"/>
    </source>
</evidence>
<evidence type="ECO:0000256" key="8">
    <source>
        <dbReference type="HAMAP-Rule" id="MF_00917"/>
    </source>
</evidence>
<dbReference type="PANTHER" id="PTHR42836:SF1">
    <property type="entry name" value="7-CARBOXY-7-DEAZAGUANINE SYNTHASE"/>
    <property type="match status" value="1"/>
</dbReference>
<dbReference type="PROSITE" id="PS51918">
    <property type="entry name" value="RADICAL_SAM"/>
    <property type="match status" value="1"/>
</dbReference>
<comment type="pathway">
    <text evidence="8">Purine metabolism; 7-cyano-7-deazaguanine biosynthesis.</text>
</comment>
<dbReference type="PANTHER" id="PTHR42836">
    <property type="entry name" value="7-CARBOXY-7-DEAZAGUANINE SYNTHASE"/>
    <property type="match status" value="1"/>
</dbReference>
<evidence type="ECO:0000256" key="7">
    <source>
        <dbReference type="ARBA" id="ARBA00023239"/>
    </source>
</evidence>
<dbReference type="InterPro" id="IPR023868">
    <property type="entry name" value="7-CO-7-deazaGua_synth_put_Clo"/>
</dbReference>
<evidence type="ECO:0000256" key="6">
    <source>
        <dbReference type="ARBA" id="ARBA00023014"/>
    </source>
</evidence>
<dbReference type="CDD" id="cd01335">
    <property type="entry name" value="Radical_SAM"/>
    <property type="match status" value="1"/>
</dbReference>
<keyword evidence="8" id="KW-0671">Queuosine biosynthesis</keyword>
<organism evidence="10 11">
    <name type="scientific">Lachnospira intestinalis</name>
    <dbReference type="NCBI Taxonomy" id="3133158"/>
    <lineage>
        <taxon>Bacteria</taxon>
        <taxon>Bacillati</taxon>
        <taxon>Bacillota</taxon>
        <taxon>Clostridia</taxon>
        <taxon>Lachnospirales</taxon>
        <taxon>Lachnospiraceae</taxon>
        <taxon>Lachnospira</taxon>
    </lineage>
</organism>
<dbReference type="NCBIfam" id="TIGR03963">
    <property type="entry name" value="rSAM_QueE_Clost"/>
    <property type="match status" value="1"/>
</dbReference>
<dbReference type="Pfam" id="PF04055">
    <property type="entry name" value="Radical_SAM"/>
    <property type="match status" value="1"/>
</dbReference>
<dbReference type="Gene3D" id="3.20.20.70">
    <property type="entry name" value="Aldolase class I"/>
    <property type="match status" value="1"/>
</dbReference>
<evidence type="ECO:0000256" key="4">
    <source>
        <dbReference type="ARBA" id="ARBA00022842"/>
    </source>
</evidence>
<feature type="binding site" evidence="8">
    <location>
        <position position="79"/>
    </location>
    <ligand>
        <name>substrate</name>
    </ligand>
</feature>
<keyword evidence="5 8" id="KW-0408">Iron</keyword>
<dbReference type="EC" id="4.3.99.3" evidence="8"/>
<comment type="similarity">
    <text evidence="8">Belongs to the radical SAM superfamily. 7-carboxy-7-deazaguanine synthase family.</text>
</comment>
<comment type="function">
    <text evidence="8">Catalyzes the complex heterocyclic radical-mediated conversion of 6-carboxy-5,6,7,8-tetrahydropterin (CPH4) to 7-carboxy-7-deazaguanine (CDG), a step common to the biosynthetic pathways of all 7-deazapurine-containing compounds.</text>
</comment>
<feature type="binding site" evidence="8">
    <location>
        <position position="46"/>
    </location>
    <ligand>
        <name>Mg(2+)</name>
        <dbReference type="ChEBI" id="CHEBI:18420"/>
    </ligand>
</feature>
<reference evidence="10" key="1">
    <citation type="submission" date="2024-03" db="EMBL/GenBank/DDBJ databases">
        <title>Human intestinal bacterial collection.</title>
        <authorList>
            <person name="Pauvert C."/>
            <person name="Hitch T.C.A."/>
            <person name="Clavel T."/>
        </authorList>
    </citation>
    <scope>NUCLEOTIDE SEQUENCE [LARGE SCALE GENOMIC DNA]</scope>
    <source>
        <strain evidence="10">CLA-AA-H89B</strain>
    </source>
</reference>
<comment type="catalytic activity">
    <reaction evidence="8">
        <text>6-carboxy-5,6,7,8-tetrahydropterin + H(+) = 7-carboxy-7-carbaguanine + NH4(+)</text>
        <dbReference type="Rhea" id="RHEA:27974"/>
        <dbReference type="ChEBI" id="CHEBI:15378"/>
        <dbReference type="ChEBI" id="CHEBI:28938"/>
        <dbReference type="ChEBI" id="CHEBI:61032"/>
        <dbReference type="ChEBI" id="CHEBI:61036"/>
        <dbReference type="EC" id="4.3.99.3"/>
    </reaction>
</comment>
<dbReference type="InterPro" id="IPR013785">
    <property type="entry name" value="Aldolase_TIM"/>
</dbReference>
<feature type="binding site" evidence="8">
    <location>
        <position position="41"/>
    </location>
    <ligand>
        <name>[4Fe-4S] cluster</name>
        <dbReference type="ChEBI" id="CHEBI:49883"/>
        <note>4Fe-4S-S-AdoMet</note>
    </ligand>
</feature>
<comment type="subunit">
    <text evidence="8">Homodimer.</text>
</comment>
<comment type="caution">
    <text evidence="8">Lacks conserved residue(s) required for the propagation of feature annotation.</text>
</comment>
<evidence type="ECO:0000256" key="3">
    <source>
        <dbReference type="ARBA" id="ARBA00022723"/>
    </source>
</evidence>
<accession>A0ABV1H7X8</accession>
<proteinExistence type="inferred from homology"/>
<protein>
    <recommendedName>
        <fullName evidence="8">7-carboxy-7-deazaguanine synthase</fullName>
        <shortName evidence="8">CDG synthase</shortName>
        <ecNumber evidence="8">4.3.99.3</ecNumber>
    </recommendedName>
    <alternativeName>
        <fullName evidence="8">Queuosine biosynthesis protein QueE</fullName>
    </alternativeName>
</protein>
<dbReference type="InterPro" id="IPR024924">
    <property type="entry name" value="7-CO-7-deazaguanine_synth-like"/>
</dbReference>
<keyword evidence="1 8" id="KW-0004">4Fe-4S</keyword>
<evidence type="ECO:0000259" key="9">
    <source>
        <dbReference type="PROSITE" id="PS51918"/>
    </source>
</evidence>
<dbReference type="HAMAP" id="MF_00917">
    <property type="entry name" value="QueE"/>
    <property type="match status" value="1"/>
</dbReference>
<sequence length="236" mass="26543">MNMNNQIKYPVVEQFVSINGEGTKAGELAVFIRFKGCNLNCSYCDTQWANRQDTPAVEKTAAELVADVCRTGIDNVTMTGGEPLLQIELAGLIKELLSAGKAVEIETNGSVSLENVRAQVKHLTQERQSMERLSMTMDYKLAGSRMETFMRLQNFSELQPQDTVKFVAGSIEDLEKTRQIIQEYGLTQKCHVYISPVFGAIEPADIVEYMKAHQMNGVRMQLQMHKFIWAPDERGV</sequence>
<keyword evidence="11" id="KW-1185">Reference proteome</keyword>
<feature type="binding site" evidence="8">
    <location>
        <begin position="43"/>
        <end position="45"/>
    </location>
    <ligand>
        <name>S-adenosyl-L-methionine</name>
        <dbReference type="ChEBI" id="CHEBI:59789"/>
    </ligand>
</feature>
<feature type="binding site" evidence="8">
    <location>
        <position position="33"/>
    </location>
    <ligand>
        <name>substrate</name>
    </ligand>
</feature>
<evidence type="ECO:0000256" key="2">
    <source>
        <dbReference type="ARBA" id="ARBA00022691"/>
    </source>
</evidence>
<dbReference type="Proteomes" id="UP001546774">
    <property type="component" value="Unassembled WGS sequence"/>
</dbReference>
<evidence type="ECO:0000256" key="5">
    <source>
        <dbReference type="ARBA" id="ARBA00023004"/>
    </source>
</evidence>
<evidence type="ECO:0000313" key="10">
    <source>
        <dbReference type="EMBL" id="MEQ2555819.1"/>
    </source>
</evidence>
<evidence type="ECO:0000256" key="1">
    <source>
        <dbReference type="ARBA" id="ARBA00022485"/>
    </source>
</evidence>
<feature type="binding site" evidence="8">
    <location>
        <position position="37"/>
    </location>
    <ligand>
        <name>[4Fe-4S] cluster</name>
        <dbReference type="ChEBI" id="CHEBI:49883"/>
        <note>4Fe-4S-S-AdoMet</note>
    </ligand>
</feature>
<feature type="domain" description="Radical SAM core" evidence="9">
    <location>
        <begin position="24"/>
        <end position="231"/>
    </location>
</feature>
<keyword evidence="4 8" id="KW-0460">Magnesium</keyword>
<dbReference type="InterPro" id="IPR058240">
    <property type="entry name" value="rSAM_sf"/>
</dbReference>
<feature type="binding site" evidence="8">
    <location>
        <position position="44"/>
    </location>
    <ligand>
        <name>[4Fe-4S] cluster</name>
        <dbReference type="ChEBI" id="CHEBI:49883"/>
        <note>4Fe-4S-S-AdoMet</note>
    </ligand>
</feature>
<keyword evidence="2 8" id="KW-0949">S-adenosyl-L-methionine</keyword>
<dbReference type="SUPFAM" id="SSF102114">
    <property type="entry name" value="Radical SAM enzymes"/>
    <property type="match status" value="1"/>
</dbReference>
<keyword evidence="6 8" id="KW-0411">Iron-sulfur</keyword>
<comment type="cofactor">
    <cofactor evidence="8">
        <name>S-adenosyl-L-methionine</name>
        <dbReference type="ChEBI" id="CHEBI:59789"/>
    </cofactor>
    <text evidence="8">Binds 1 S-adenosyl-L-methionine per subunit.</text>
</comment>
<comment type="cofactor">
    <cofactor evidence="8">
        <name>Mg(2+)</name>
        <dbReference type="ChEBI" id="CHEBI:18420"/>
    </cofactor>
</comment>
<feature type="binding site" evidence="8">
    <location>
        <position position="81"/>
    </location>
    <ligand>
        <name>S-adenosyl-L-methionine</name>
        <dbReference type="ChEBI" id="CHEBI:59789"/>
    </ligand>
</feature>
<keyword evidence="7 8" id="KW-0456">Lyase</keyword>
<gene>
    <name evidence="8 10" type="primary">queE</name>
    <name evidence="10" type="ORF">WMO37_12535</name>
</gene>
<keyword evidence="3 8" id="KW-0479">Metal-binding</keyword>
<dbReference type="PIRSF" id="PIRSF000370">
    <property type="entry name" value="QueE"/>
    <property type="match status" value="1"/>
</dbReference>
<dbReference type="InterPro" id="IPR007197">
    <property type="entry name" value="rSAM"/>
</dbReference>
<dbReference type="SFLD" id="SFLDS00029">
    <property type="entry name" value="Radical_SAM"/>
    <property type="match status" value="1"/>
</dbReference>